<dbReference type="AlphaFoldDB" id="A0A914XUY1"/>
<dbReference type="WBParaSite" id="PSU_v2.g1035.t1">
    <property type="protein sequence ID" value="PSU_v2.g1035.t1"/>
    <property type="gene ID" value="PSU_v2.g1035"/>
</dbReference>
<dbReference type="GO" id="GO:0005739">
    <property type="term" value="C:mitochondrion"/>
    <property type="evidence" value="ECO:0007669"/>
    <property type="project" value="UniProtKB-SubCell"/>
</dbReference>
<dbReference type="InterPro" id="IPR019266">
    <property type="entry name" value="Ribosomal_mS27"/>
</dbReference>
<evidence type="ECO:0000256" key="1">
    <source>
        <dbReference type="ARBA" id="ARBA00004173"/>
    </source>
</evidence>
<dbReference type="PANTHER" id="PTHR21393:SF0">
    <property type="entry name" value="SMALL RIBOSOMAL SUBUNIT PROTEIN MS27"/>
    <property type="match status" value="1"/>
</dbReference>
<protein>
    <submittedName>
        <fullName evidence="3">Uncharacterized protein</fullName>
    </submittedName>
</protein>
<evidence type="ECO:0000313" key="2">
    <source>
        <dbReference type="Proteomes" id="UP000887577"/>
    </source>
</evidence>
<dbReference type="InterPro" id="IPR034913">
    <property type="entry name" value="mS27/PTCD2"/>
</dbReference>
<name>A0A914XUY1_9BILA</name>
<dbReference type="PANTHER" id="PTHR21393">
    <property type="entry name" value="MITOCHONDRIAL 28S RIBOSOMAL PROTEIN S27"/>
    <property type="match status" value="1"/>
</dbReference>
<comment type="subcellular location">
    <subcellularLocation>
        <location evidence="1">Mitochondrion</location>
    </subcellularLocation>
</comment>
<sequence>MNLTLRTYQILKSCRNFSTSSICRILSQEFQLNNEWQNRHAVLKELNLGGDYEWIAAVQKKFVGGGKASAVDVDAATCLSEEVDQLNDIVELVYKLRHTENAADLLPSTEYALYRLFLKYNAHEELFKVLNDPINYGVFPNYHVSALLLSHYIKAKNYSAAAKIASFTQIL</sequence>
<proteinExistence type="predicted"/>
<organism evidence="2 3">
    <name type="scientific">Panagrolaimus superbus</name>
    <dbReference type="NCBI Taxonomy" id="310955"/>
    <lineage>
        <taxon>Eukaryota</taxon>
        <taxon>Metazoa</taxon>
        <taxon>Ecdysozoa</taxon>
        <taxon>Nematoda</taxon>
        <taxon>Chromadorea</taxon>
        <taxon>Rhabditida</taxon>
        <taxon>Tylenchina</taxon>
        <taxon>Panagrolaimomorpha</taxon>
        <taxon>Panagrolaimoidea</taxon>
        <taxon>Panagrolaimidae</taxon>
        <taxon>Panagrolaimus</taxon>
    </lineage>
</organism>
<dbReference type="Pfam" id="PF10037">
    <property type="entry name" value="MRP-S27"/>
    <property type="match status" value="1"/>
</dbReference>
<dbReference type="Proteomes" id="UP000887577">
    <property type="component" value="Unplaced"/>
</dbReference>
<keyword evidence="2" id="KW-1185">Reference proteome</keyword>
<evidence type="ECO:0000313" key="3">
    <source>
        <dbReference type="WBParaSite" id="PSU_v2.g1035.t1"/>
    </source>
</evidence>
<reference evidence="3" key="1">
    <citation type="submission" date="2022-11" db="UniProtKB">
        <authorList>
            <consortium name="WormBaseParasite"/>
        </authorList>
    </citation>
    <scope>IDENTIFICATION</scope>
</reference>
<accession>A0A914XUY1</accession>